<dbReference type="InterPro" id="IPR043427">
    <property type="entry name" value="YscJ/FliF"/>
</dbReference>
<dbReference type="InterPro" id="IPR045851">
    <property type="entry name" value="AMP-bd_C_sf"/>
</dbReference>
<evidence type="ECO:0000256" key="1">
    <source>
        <dbReference type="ARBA" id="ARBA00004459"/>
    </source>
</evidence>
<keyword evidence="9" id="KW-0812">Transmembrane</keyword>
<evidence type="ECO:0000256" key="5">
    <source>
        <dbReference type="ARBA" id="ARBA00023139"/>
    </source>
</evidence>
<evidence type="ECO:0000256" key="8">
    <source>
        <dbReference type="SAM" id="MobiDB-lite"/>
    </source>
</evidence>
<evidence type="ECO:0000259" key="10">
    <source>
        <dbReference type="Pfam" id="PF01514"/>
    </source>
</evidence>
<evidence type="ECO:0000256" key="2">
    <source>
        <dbReference type="ARBA" id="ARBA00009509"/>
    </source>
</evidence>
<keyword evidence="4 9" id="KW-0472">Membrane</keyword>
<comment type="similarity">
    <text evidence="2">Belongs to the YscJ lipoprotein family.</text>
</comment>
<dbReference type="GO" id="GO:0009279">
    <property type="term" value="C:cell outer membrane"/>
    <property type="evidence" value="ECO:0007669"/>
    <property type="project" value="UniProtKB-SubCell"/>
</dbReference>
<feature type="transmembrane region" description="Helical" evidence="9">
    <location>
        <begin position="248"/>
        <end position="269"/>
    </location>
</feature>
<dbReference type="eggNOG" id="COG4669">
    <property type="taxonomic scope" value="Bacteria"/>
</dbReference>
<evidence type="ECO:0000256" key="3">
    <source>
        <dbReference type="ARBA" id="ARBA00022729"/>
    </source>
</evidence>
<feature type="domain" description="Flagellar M-ring N-terminal" evidence="10">
    <location>
        <begin position="28"/>
        <end position="212"/>
    </location>
</feature>
<name>D6YTL0_WADCW</name>
<dbReference type="OrthoDB" id="20369at2"/>
<dbReference type="GO" id="GO:0009306">
    <property type="term" value="P:protein secretion"/>
    <property type="evidence" value="ECO:0007669"/>
    <property type="project" value="InterPro"/>
</dbReference>
<accession>D6YTL0</accession>
<keyword evidence="7 11" id="KW-0449">Lipoprotein</keyword>
<evidence type="ECO:0000256" key="4">
    <source>
        <dbReference type="ARBA" id="ARBA00023136"/>
    </source>
</evidence>
<dbReference type="Gene3D" id="3.30.300.30">
    <property type="match status" value="1"/>
</dbReference>
<reference evidence="11 12" key="1">
    <citation type="journal article" date="2010" name="PLoS ONE">
        <title>The Waddlia genome: a window into chlamydial biology.</title>
        <authorList>
            <person name="Bertelli C."/>
            <person name="Collyn F."/>
            <person name="Croxatto A."/>
            <person name="Ruckert C."/>
            <person name="Polkinghorne A."/>
            <person name="Kebbi-Beghdadi C."/>
            <person name="Goesmann A."/>
            <person name="Vaughan L."/>
            <person name="Greub G."/>
        </authorList>
    </citation>
    <scope>NUCLEOTIDE SEQUENCE [LARGE SCALE GENOMIC DNA]</scope>
    <source>
        <strain evidence="12">ATCC VR-1470 / WSU 86-1044</strain>
    </source>
</reference>
<dbReference type="HOGENOM" id="CLU_073268_0_0_0"/>
<proteinExistence type="inferred from homology"/>
<protein>
    <submittedName>
        <fullName evidence="11">Type III secretion lipoprotein SctJ</fullName>
    </submittedName>
</protein>
<dbReference type="PRINTS" id="PR01338">
    <property type="entry name" value="TYPE3OMKPROT"/>
</dbReference>
<dbReference type="Proteomes" id="UP000001505">
    <property type="component" value="Chromosome"/>
</dbReference>
<dbReference type="PROSITE" id="PS51257">
    <property type="entry name" value="PROKAR_LIPOPROTEIN"/>
    <property type="match status" value="1"/>
</dbReference>
<feature type="region of interest" description="Disordered" evidence="8">
    <location>
        <begin position="290"/>
        <end position="341"/>
    </location>
</feature>
<evidence type="ECO:0000313" key="11">
    <source>
        <dbReference type="EMBL" id="ADI37471.1"/>
    </source>
</evidence>
<dbReference type="PANTHER" id="PTHR30046:SF2">
    <property type="entry name" value="YOP PROTEINS TRANSLOCATION LIPOPROTEIN J"/>
    <property type="match status" value="1"/>
</dbReference>
<comment type="subcellular location">
    <subcellularLocation>
        <location evidence="1">Cell outer membrane</location>
        <topology evidence="1">Lipid-anchor</topology>
    </subcellularLocation>
</comment>
<keyword evidence="5" id="KW-0564">Palmitate</keyword>
<dbReference type="PANTHER" id="PTHR30046">
    <property type="entry name" value="FLAGELLAR M-RING PROTEIN"/>
    <property type="match status" value="1"/>
</dbReference>
<dbReference type="Pfam" id="PF01514">
    <property type="entry name" value="YscJ_FliF"/>
    <property type="match status" value="1"/>
</dbReference>
<dbReference type="InterPro" id="IPR006182">
    <property type="entry name" value="FliF_N_dom"/>
</dbReference>
<dbReference type="KEGG" id="wch:wcw_0096"/>
<dbReference type="InterPro" id="IPR003282">
    <property type="entry name" value="T3SS_SctJ"/>
</dbReference>
<organism evidence="11 12">
    <name type="scientific">Waddlia chondrophila (strain ATCC VR-1470 / WSU 86-1044)</name>
    <dbReference type="NCBI Taxonomy" id="716544"/>
    <lineage>
        <taxon>Bacteria</taxon>
        <taxon>Pseudomonadati</taxon>
        <taxon>Chlamydiota</taxon>
        <taxon>Chlamydiia</taxon>
        <taxon>Parachlamydiales</taxon>
        <taxon>Waddliaceae</taxon>
        <taxon>Waddlia</taxon>
    </lineage>
</organism>
<keyword evidence="12" id="KW-1185">Reference proteome</keyword>
<keyword evidence="3" id="KW-0732">Signal</keyword>
<dbReference type="Gene3D" id="3.30.70.1530">
    <property type="entry name" value="Hypothetical protein rpa1041"/>
    <property type="match status" value="1"/>
</dbReference>
<keyword evidence="9" id="KW-1133">Transmembrane helix</keyword>
<dbReference type="NCBIfam" id="TIGR02544">
    <property type="entry name" value="III_secr_YscJ"/>
    <property type="match status" value="1"/>
</dbReference>
<dbReference type="EMBL" id="CP001928">
    <property type="protein sequence ID" value="ADI37471.1"/>
    <property type="molecule type" value="Genomic_DNA"/>
</dbReference>
<dbReference type="RefSeq" id="WP_013181199.1">
    <property type="nucleotide sequence ID" value="NC_014225.1"/>
</dbReference>
<evidence type="ECO:0000313" key="12">
    <source>
        <dbReference type="Proteomes" id="UP000001505"/>
    </source>
</evidence>
<evidence type="ECO:0000256" key="6">
    <source>
        <dbReference type="ARBA" id="ARBA00023237"/>
    </source>
</evidence>
<dbReference type="STRING" id="716544.wcw_0096"/>
<sequence>MSVKQFQRLIPQILFIVISLSLLTGCEKRKTIVNGLDEREANEIVVFLSNEGVDAAKVKSAEGSGGGGSKIALWDISVPEEQAIEAMSMLNRAGLPKRSGQSLLGIFSNTGLVPSEMQERIRYQAGLAEQIASTIRKFDGVLDAEVQISFPEEDPLNPGQKKGEITASVYVKHSGVLDDPNTHAITKIKRLVTGAVTGLKYDNVTVIADRARFADFPIGLQRARDEDKEYVSVWTIIVAKESLNRFRLVFFSFTLLLLFLILAFVWISWKISPLIKENGGFSSLFSLSPMTSKKKKKEKKRENEEGAEEGSEEEPIEKESEEEKEEEGEEPEEDTSPTDVT</sequence>
<dbReference type="AlphaFoldDB" id="D6YTL0"/>
<keyword evidence="6" id="KW-0998">Cell outer membrane</keyword>
<feature type="compositionally biased region" description="Acidic residues" evidence="8">
    <location>
        <begin position="305"/>
        <end position="341"/>
    </location>
</feature>
<gene>
    <name evidence="11" type="primary">sctJ</name>
    <name evidence="11" type="ordered locus">wcw_0096</name>
</gene>
<evidence type="ECO:0000256" key="7">
    <source>
        <dbReference type="ARBA" id="ARBA00023288"/>
    </source>
</evidence>
<evidence type="ECO:0000256" key="9">
    <source>
        <dbReference type="SAM" id="Phobius"/>
    </source>
</evidence>